<sequence length="141" mass="15915">MNLENSKVPEALAGRQPTEDELFYVDWGKETIKQNLSFLNDVLRQLLTLNTALIGSSAVFFDESILGKDFKLAVIIVFMFSLFVCLVGVLPVETDVNPQAPGLVKEHKQKATKWKRCLLYISFSSFFLGFVLVLFGLYSSR</sequence>
<keyword evidence="1" id="KW-0472">Membrane</keyword>
<dbReference type="EMBL" id="CP063845">
    <property type="protein sequence ID" value="UFP95817.1"/>
    <property type="molecule type" value="Genomic_DNA"/>
</dbReference>
<dbReference type="RefSeq" id="WP_230843043.1">
    <property type="nucleotide sequence ID" value="NZ_CP063845.1"/>
</dbReference>
<feature type="transmembrane region" description="Helical" evidence="1">
    <location>
        <begin position="73"/>
        <end position="92"/>
    </location>
</feature>
<organism evidence="2 3">
    <name type="scientific">Gloeobacter morelensis MG652769</name>
    <dbReference type="NCBI Taxonomy" id="2781736"/>
    <lineage>
        <taxon>Bacteria</taxon>
        <taxon>Bacillati</taxon>
        <taxon>Cyanobacteriota</taxon>
        <taxon>Cyanophyceae</taxon>
        <taxon>Gloeobacterales</taxon>
        <taxon>Gloeobacteraceae</taxon>
        <taxon>Gloeobacter</taxon>
        <taxon>Gloeobacter morelensis</taxon>
    </lineage>
</organism>
<evidence type="ECO:0000313" key="2">
    <source>
        <dbReference type="EMBL" id="UFP95817.1"/>
    </source>
</evidence>
<keyword evidence="1" id="KW-0812">Transmembrane</keyword>
<gene>
    <name evidence="2" type="ORF">ISF26_06175</name>
</gene>
<evidence type="ECO:0000256" key="1">
    <source>
        <dbReference type="SAM" id="Phobius"/>
    </source>
</evidence>
<reference evidence="2 3" key="1">
    <citation type="journal article" date="2021" name="Genome Biol. Evol.">
        <title>Complete Genome Sequencing of a Novel Gloeobacter Species from a Waterfall Cave in Mexico.</title>
        <authorList>
            <person name="Saw J.H."/>
            <person name="Cardona T."/>
            <person name="Montejano G."/>
        </authorList>
    </citation>
    <scope>NUCLEOTIDE SEQUENCE [LARGE SCALE GENOMIC DNA]</scope>
    <source>
        <strain evidence="2">MG652769</strain>
    </source>
</reference>
<keyword evidence="1" id="KW-1133">Transmembrane helix</keyword>
<dbReference type="Proteomes" id="UP001054846">
    <property type="component" value="Chromosome"/>
</dbReference>
<feature type="transmembrane region" description="Helical" evidence="1">
    <location>
        <begin position="118"/>
        <end position="138"/>
    </location>
</feature>
<accession>A0ABY3PQD2</accession>
<evidence type="ECO:0000313" key="3">
    <source>
        <dbReference type="Proteomes" id="UP001054846"/>
    </source>
</evidence>
<protein>
    <submittedName>
        <fullName evidence="2">Uncharacterized protein</fullName>
    </submittedName>
</protein>
<keyword evidence="3" id="KW-1185">Reference proteome</keyword>
<proteinExistence type="predicted"/>
<name>A0ABY3PQD2_9CYAN</name>